<reference evidence="2 3" key="1">
    <citation type="journal article" date="2015" name="Nature">
        <title>rRNA introns, odd ribosomes, and small enigmatic genomes across a large radiation of phyla.</title>
        <authorList>
            <person name="Brown C.T."/>
            <person name="Hug L.A."/>
            <person name="Thomas B.C."/>
            <person name="Sharon I."/>
            <person name="Castelle C.J."/>
            <person name="Singh A."/>
            <person name="Wilkins M.J."/>
            <person name="Williams K.H."/>
            <person name="Banfield J.F."/>
        </authorList>
    </citation>
    <scope>NUCLEOTIDE SEQUENCE [LARGE SCALE GENOMIC DNA]</scope>
</reference>
<organism evidence="2 3">
    <name type="scientific">Candidatus Gottesmanbacteria bacterium GW2011_GWA1_48_13</name>
    <dbReference type="NCBI Taxonomy" id="1618439"/>
    <lineage>
        <taxon>Bacteria</taxon>
        <taxon>Candidatus Gottesmaniibacteriota</taxon>
    </lineage>
</organism>
<dbReference type="Gene3D" id="3.40.630.30">
    <property type="match status" value="1"/>
</dbReference>
<dbReference type="PROSITE" id="PS51186">
    <property type="entry name" value="GNAT"/>
    <property type="match status" value="1"/>
</dbReference>
<accession>A0A0G1X0H7</accession>
<dbReference type="InterPro" id="IPR016181">
    <property type="entry name" value="Acyl_CoA_acyltransferase"/>
</dbReference>
<sequence>MKLVVAKRALRQNEINCLVKELWRLPHVGFINKRLWQTFKHIYVATHDGNFVGVCVVFPLKQWTKLGPLVICQKYQGKGFGKALLTHVVQNMDQRNLFIGSSNPKVCNIAEDLGFKKETSFFCVPSEIQRYLLSYIFTRFSFQYLLDAMKKKLRSGHWKYYYFLKRNQ</sequence>
<dbReference type="EMBL" id="LCPJ01000004">
    <property type="protein sequence ID" value="KKU96073.1"/>
    <property type="molecule type" value="Genomic_DNA"/>
</dbReference>
<dbReference type="Proteomes" id="UP000034661">
    <property type="component" value="Unassembled WGS sequence"/>
</dbReference>
<name>A0A0G1X0H7_9BACT</name>
<proteinExistence type="predicted"/>
<dbReference type="InterPro" id="IPR000182">
    <property type="entry name" value="GNAT_dom"/>
</dbReference>
<evidence type="ECO:0000259" key="1">
    <source>
        <dbReference type="PROSITE" id="PS51186"/>
    </source>
</evidence>
<dbReference type="GO" id="GO:0016747">
    <property type="term" value="F:acyltransferase activity, transferring groups other than amino-acyl groups"/>
    <property type="evidence" value="ECO:0007669"/>
    <property type="project" value="InterPro"/>
</dbReference>
<comment type="caution">
    <text evidence="2">The sequence shown here is derived from an EMBL/GenBank/DDBJ whole genome shotgun (WGS) entry which is preliminary data.</text>
</comment>
<gene>
    <name evidence="2" type="ORF">UY27_C0004G0003</name>
</gene>
<dbReference type="Pfam" id="PF00583">
    <property type="entry name" value="Acetyltransf_1"/>
    <property type="match status" value="1"/>
</dbReference>
<dbReference type="CDD" id="cd04301">
    <property type="entry name" value="NAT_SF"/>
    <property type="match status" value="1"/>
</dbReference>
<evidence type="ECO:0000313" key="3">
    <source>
        <dbReference type="Proteomes" id="UP000034661"/>
    </source>
</evidence>
<evidence type="ECO:0000313" key="2">
    <source>
        <dbReference type="EMBL" id="KKU96073.1"/>
    </source>
</evidence>
<dbReference type="AlphaFoldDB" id="A0A0G1X0H7"/>
<protein>
    <recommendedName>
        <fullName evidence="1">N-acetyltransferase domain-containing protein</fullName>
    </recommendedName>
</protein>
<dbReference type="SUPFAM" id="SSF55729">
    <property type="entry name" value="Acyl-CoA N-acyltransferases (Nat)"/>
    <property type="match status" value="1"/>
</dbReference>
<feature type="domain" description="N-acetyltransferase" evidence="1">
    <location>
        <begin position="1"/>
        <end position="138"/>
    </location>
</feature>